<evidence type="ECO:0000313" key="4">
    <source>
        <dbReference type="Proteomes" id="UP001559025"/>
    </source>
</evidence>
<dbReference type="Pfam" id="PF13410">
    <property type="entry name" value="GST_C_2"/>
    <property type="match status" value="1"/>
</dbReference>
<dbReference type="PROSITE" id="PS50404">
    <property type="entry name" value="GST_NTER"/>
    <property type="match status" value="1"/>
</dbReference>
<dbReference type="PANTHER" id="PTHR44051:SF8">
    <property type="entry name" value="GLUTATHIONE S-TRANSFERASE GSTA"/>
    <property type="match status" value="1"/>
</dbReference>
<dbReference type="Gene3D" id="3.40.30.10">
    <property type="entry name" value="Glutaredoxin"/>
    <property type="match status" value="1"/>
</dbReference>
<dbReference type="SUPFAM" id="SSF52833">
    <property type="entry name" value="Thioredoxin-like"/>
    <property type="match status" value="1"/>
</dbReference>
<dbReference type="EMBL" id="JAZHFV010000005">
    <property type="protein sequence ID" value="MEX4008836.1"/>
    <property type="molecule type" value="Genomic_DNA"/>
</dbReference>
<dbReference type="Gene3D" id="1.20.1050.10">
    <property type="match status" value="1"/>
</dbReference>
<accession>A0ABV3WVX8</accession>
<dbReference type="PROSITE" id="PS50405">
    <property type="entry name" value="GST_CTER"/>
    <property type="match status" value="1"/>
</dbReference>
<feature type="domain" description="GST C-terminal" evidence="2">
    <location>
        <begin position="89"/>
        <end position="221"/>
    </location>
</feature>
<proteinExistence type="predicted"/>
<keyword evidence="4" id="KW-1185">Reference proteome</keyword>
<dbReference type="SUPFAM" id="SSF47616">
    <property type="entry name" value="GST C-terminal domain-like"/>
    <property type="match status" value="1"/>
</dbReference>
<dbReference type="SFLD" id="SFLDG00358">
    <property type="entry name" value="Main_(cytGST)"/>
    <property type="match status" value="1"/>
</dbReference>
<dbReference type="InterPro" id="IPR010987">
    <property type="entry name" value="Glutathione-S-Trfase_C-like"/>
</dbReference>
<dbReference type="CDD" id="cd00570">
    <property type="entry name" value="GST_N_family"/>
    <property type="match status" value="1"/>
</dbReference>
<gene>
    <name evidence="3" type="ORF">V1479_16095</name>
</gene>
<dbReference type="InterPro" id="IPR004045">
    <property type="entry name" value="Glutathione_S-Trfase_N"/>
</dbReference>
<name>A0ABV3WVX8_9HYPH</name>
<dbReference type="PANTHER" id="PTHR44051">
    <property type="entry name" value="GLUTATHIONE S-TRANSFERASE-RELATED"/>
    <property type="match status" value="1"/>
</dbReference>
<dbReference type="SFLD" id="SFLDS00019">
    <property type="entry name" value="Glutathione_Transferase_(cytos"/>
    <property type="match status" value="1"/>
</dbReference>
<dbReference type="RefSeq" id="WP_368803812.1">
    <property type="nucleotide sequence ID" value="NZ_JAZHFV010000005.1"/>
</dbReference>
<evidence type="ECO:0000313" key="3">
    <source>
        <dbReference type="EMBL" id="MEX4008836.1"/>
    </source>
</evidence>
<dbReference type="InterPro" id="IPR040079">
    <property type="entry name" value="Glutathione_S-Trfase"/>
</dbReference>
<feature type="domain" description="GST N-terminal" evidence="1">
    <location>
        <begin position="1"/>
        <end position="83"/>
    </location>
</feature>
<sequence>MGLTLYLHPLASFCHKVLIALYENDTAFEPVTVDLGDPGSAAELLARWPVGKIPVLHDQTRDRVVPETTIIIEYLQRHYPGRMPLLPPDAEAALDVRLWDRFFDLYVSVPMQKIVLDRIRPHGATDPTGVADARQSLDTSYAMADVHLAAREWATGDSFTIADCAAAPALFFASIVHPFDPGHTNLQAYFERLLARPSVSRTLDGALPYFSMFPYRDAMPAHFLRGEWKA</sequence>
<comment type="caution">
    <text evidence="3">The sequence shown here is derived from an EMBL/GenBank/DDBJ whole genome shotgun (WGS) entry which is preliminary data.</text>
</comment>
<dbReference type="Proteomes" id="UP001559025">
    <property type="component" value="Unassembled WGS sequence"/>
</dbReference>
<organism evidence="3 4">
    <name type="scientific">Neoaquamicrobium sediminum</name>
    <dbReference type="NCBI Taxonomy" id="1849104"/>
    <lineage>
        <taxon>Bacteria</taxon>
        <taxon>Pseudomonadati</taxon>
        <taxon>Pseudomonadota</taxon>
        <taxon>Alphaproteobacteria</taxon>
        <taxon>Hyphomicrobiales</taxon>
        <taxon>Phyllobacteriaceae</taxon>
        <taxon>Neoaquamicrobium</taxon>
    </lineage>
</organism>
<dbReference type="InterPro" id="IPR036249">
    <property type="entry name" value="Thioredoxin-like_sf"/>
</dbReference>
<dbReference type="InterPro" id="IPR036282">
    <property type="entry name" value="Glutathione-S-Trfase_C_sf"/>
</dbReference>
<protein>
    <submittedName>
        <fullName evidence="3">Glutathione S-transferase family protein</fullName>
    </submittedName>
</protein>
<reference evidence="3 4" key="1">
    <citation type="submission" date="2024-01" db="EMBL/GenBank/DDBJ databases">
        <title>New evidence supports the origin of RcGTA from prophage.</title>
        <authorList>
            <person name="Xu Y."/>
            <person name="Liu B."/>
            <person name="Chen F."/>
        </authorList>
    </citation>
    <scope>NUCLEOTIDE SEQUENCE [LARGE SCALE GENOMIC DNA]</scope>
    <source>
        <strain evidence="3 4">CBW1107-2</strain>
    </source>
</reference>
<evidence type="ECO:0000259" key="2">
    <source>
        <dbReference type="PROSITE" id="PS50405"/>
    </source>
</evidence>
<dbReference type="Pfam" id="PF13417">
    <property type="entry name" value="GST_N_3"/>
    <property type="match status" value="1"/>
</dbReference>
<dbReference type="CDD" id="cd00299">
    <property type="entry name" value="GST_C_family"/>
    <property type="match status" value="1"/>
</dbReference>
<evidence type="ECO:0000259" key="1">
    <source>
        <dbReference type="PROSITE" id="PS50404"/>
    </source>
</evidence>